<sequence length="333" mass="36698">MRFFAVSFRTKRFLSLFLIFTLFASLLSACSAEPTVFTTSPTYSAPISTATATSFATATPLPTQAASEAITLEIGDFSAFVYLPVGLDKTAPAQILLALHGMGGNGQAMGRILTEYADRYHMVVVAPSLTYNQNWKDISVIAQEEPTLSARLQNMIDQIPVTLGLQINPKVILFGFSRGAQLAHRFAMFNPERVLAAAIISAGGYSLPIINEPSSEQTAQAASKIMPFPFGVGDISHYTGHAFNREAFLKVQFVIEVGEMDTKSADVPRDYDPYLGNNRLERARTFYKWLQKVGVHATFNTFPQVGHEITPDMDLMAFQFFRNAQQNDNRNAA</sequence>
<keyword evidence="2" id="KW-0378">Hydrolase</keyword>
<evidence type="ECO:0000259" key="4">
    <source>
        <dbReference type="Pfam" id="PF02230"/>
    </source>
</evidence>
<dbReference type="InterPro" id="IPR003140">
    <property type="entry name" value="PLipase/COase/thioEstase"/>
</dbReference>
<dbReference type="Proteomes" id="UP001431572">
    <property type="component" value="Chromosome 2"/>
</dbReference>
<dbReference type="InterPro" id="IPR029058">
    <property type="entry name" value="AB_hydrolase_fold"/>
</dbReference>
<feature type="signal peptide" evidence="3">
    <location>
        <begin position="1"/>
        <end position="29"/>
    </location>
</feature>
<feature type="domain" description="Phospholipase/carboxylesterase/thioesterase" evidence="4">
    <location>
        <begin position="90"/>
        <end position="209"/>
    </location>
</feature>
<dbReference type="AlphaFoldDB" id="A0A8T7M8U4"/>
<dbReference type="GO" id="GO:0016787">
    <property type="term" value="F:hydrolase activity"/>
    <property type="evidence" value="ECO:0007669"/>
    <property type="project" value="UniProtKB-KW"/>
</dbReference>
<evidence type="ECO:0000313" key="6">
    <source>
        <dbReference type="EMBL" id="WJW68486.1"/>
    </source>
</evidence>
<dbReference type="Gene3D" id="3.40.50.1820">
    <property type="entry name" value="alpha/beta hydrolase"/>
    <property type="match status" value="1"/>
</dbReference>
<dbReference type="EMBL" id="JACATZ010000003">
    <property type="protein sequence ID" value="NWJ48555.1"/>
    <property type="molecule type" value="Genomic_DNA"/>
</dbReference>
<keyword evidence="1 3" id="KW-0732">Signal</keyword>
<evidence type="ECO:0000256" key="3">
    <source>
        <dbReference type="SAM" id="SignalP"/>
    </source>
</evidence>
<keyword evidence="8" id="KW-1185">Reference proteome</keyword>
<dbReference type="PROSITE" id="PS51257">
    <property type="entry name" value="PROKAR_LIPOPROTEIN"/>
    <property type="match status" value="1"/>
</dbReference>
<accession>A0A8T7M8U4</accession>
<gene>
    <name evidence="5" type="ORF">HXX08_22075</name>
    <name evidence="6" type="ORF">OZ401_004099</name>
</gene>
<dbReference type="PANTHER" id="PTHR43037">
    <property type="entry name" value="UNNAMED PRODUCT-RELATED"/>
    <property type="match status" value="1"/>
</dbReference>
<reference evidence="6" key="2">
    <citation type="journal article" date="2024" name="Nature">
        <title>Anoxygenic phototroph of the Chloroflexota uses a type I reaction centre.</title>
        <authorList>
            <person name="Tsuji J.M."/>
            <person name="Shaw N.A."/>
            <person name="Nagashima S."/>
            <person name="Venkiteswaran J.J."/>
            <person name="Schiff S.L."/>
            <person name="Watanabe T."/>
            <person name="Fukui M."/>
            <person name="Hanada S."/>
            <person name="Tank M."/>
            <person name="Neufeld J.D."/>
        </authorList>
    </citation>
    <scope>NUCLEOTIDE SEQUENCE</scope>
    <source>
        <strain evidence="6">L227-S17</strain>
    </source>
</reference>
<protein>
    <recommendedName>
        <fullName evidence="4">Phospholipase/carboxylesterase/thioesterase domain-containing protein</fullName>
    </recommendedName>
</protein>
<dbReference type="EMBL" id="CP128400">
    <property type="protein sequence ID" value="WJW68486.1"/>
    <property type="molecule type" value="Genomic_DNA"/>
</dbReference>
<dbReference type="Pfam" id="PF02230">
    <property type="entry name" value="Abhydrolase_2"/>
    <property type="match status" value="1"/>
</dbReference>
<reference evidence="5 7" key="1">
    <citation type="submission" date="2020-06" db="EMBL/GenBank/DDBJ databases">
        <title>Anoxygenic phototrophic Chloroflexota member uses a Type I reaction center.</title>
        <authorList>
            <person name="Tsuji J.M."/>
            <person name="Shaw N.A."/>
            <person name="Nagashima S."/>
            <person name="Venkiteswaran J."/>
            <person name="Schiff S.L."/>
            <person name="Hanada S."/>
            <person name="Tank M."/>
            <person name="Neufeld J.D."/>
        </authorList>
    </citation>
    <scope>NUCLEOTIDE SEQUENCE [LARGE SCALE GENOMIC DNA]</scope>
    <source>
        <strain evidence="5">L227-S17</strain>
    </source>
</reference>
<evidence type="ECO:0000313" key="7">
    <source>
        <dbReference type="Proteomes" id="UP000521676"/>
    </source>
</evidence>
<feature type="chain" id="PRO_5035816434" description="Phospholipase/carboxylesterase/thioesterase domain-containing protein" evidence="3">
    <location>
        <begin position="30"/>
        <end position="333"/>
    </location>
</feature>
<dbReference type="InterPro" id="IPR050955">
    <property type="entry name" value="Plant_Biomass_Hydrol_Est"/>
</dbReference>
<dbReference type="PANTHER" id="PTHR43037:SF5">
    <property type="entry name" value="FERULOYL ESTERASE"/>
    <property type="match status" value="1"/>
</dbReference>
<evidence type="ECO:0000313" key="5">
    <source>
        <dbReference type="EMBL" id="NWJ48555.1"/>
    </source>
</evidence>
<evidence type="ECO:0000256" key="2">
    <source>
        <dbReference type="ARBA" id="ARBA00022801"/>
    </source>
</evidence>
<dbReference type="SUPFAM" id="SSF53474">
    <property type="entry name" value="alpha/beta-Hydrolases"/>
    <property type="match status" value="1"/>
</dbReference>
<evidence type="ECO:0000313" key="8">
    <source>
        <dbReference type="Proteomes" id="UP001431572"/>
    </source>
</evidence>
<dbReference type="Proteomes" id="UP000521676">
    <property type="component" value="Unassembled WGS sequence"/>
</dbReference>
<evidence type="ECO:0000256" key="1">
    <source>
        <dbReference type="ARBA" id="ARBA00022729"/>
    </source>
</evidence>
<name>A0A8T7M8U4_9CHLR</name>
<organism evidence="5 7">
    <name type="scientific">Candidatus Chlorohelix allophototropha</name>
    <dbReference type="NCBI Taxonomy" id="3003348"/>
    <lineage>
        <taxon>Bacteria</taxon>
        <taxon>Bacillati</taxon>
        <taxon>Chloroflexota</taxon>
        <taxon>Chloroflexia</taxon>
        <taxon>Candidatus Chloroheliales</taxon>
        <taxon>Candidatus Chloroheliaceae</taxon>
        <taxon>Candidatus Chlorohelix</taxon>
    </lineage>
</organism>
<proteinExistence type="predicted"/>
<dbReference type="RefSeq" id="WP_341470391.1">
    <property type="nucleotide sequence ID" value="NZ_CP128400.1"/>
</dbReference>